<feature type="region of interest" description="Disordered" evidence="3">
    <location>
        <begin position="634"/>
        <end position="729"/>
    </location>
</feature>
<dbReference type="InterPro" id="IPR011009">
    <property type="entry name" value="Kinase-like_dom_sf"/>
</dbReference>
<evidence type="ECO:0000313" key="5">
    <source>
        <dbReference type="EMBL" id="KAF8790363.1"/>
    </source>
</evidence>
<dbReference type="PROSITE" id="PS50077">
    <property type="entry name" value="HEAT_REPEAT"/>
    <property type="match status" value="1"/>
</dbReference>
<comment type="caution">
    <text evidence="5">The sequence shown here is derived from an EMBL/GenBank/DDBJ whole genome shotgun (WGS) entry which is preliminary data.</text>
</comment>
<sequence length="813" mass="91157">MFAKLKTNPQTPQESNPITQYFEIGRQVASAGPELVWKIHEAVRKSDKREASVFYFEKKVAEKLHKPKRKETITEILRFSVRQLDRLKHPKLLTLYHPIEESNEALAFATEPVLGTLANVLGCLEERLPQNLPSIVREYAFLDLEIKYGLLQLTEALCFLHYSCKLIHRNLCPQSVIINKRGTWKLAGLEFAEKCNENDIMKPVPCQAFTSKLPKMGQPDLDYTAPEVQNHSKCSPLSDMFSLGLVICAVFNGGHSLIEANLSCANYQKQLEMLDSNLNDLLDRVPHHLQEPLQNLLEIDARRRPNAQNFSMIKYFMEPAVHALQYLDVIQMKDSSHKSHFYHSLQGTLFSIPKKLWFQHVLPSLKTELQSPEVLAAALQPLLFMIEESTVEEYQNEILPVFRTVFSMPKSVQATVTLLENLDIIMKKTPKSDIKADVLPMLYSAFESTTPQIQLAALQAVTQIADILEEQAVRKMVLPRTKQVFDNNLGVKEEFDIQVQMIALHCVEKIIDKLEKTNILDEVLPMLGKAKLQDPAILMPAIRIYKHMLGDKKYGLTVNLIATKVMPALIPVVVSPGLKLDQFTCLVELLREMLDHVARNQRNKLKLEKLSSTEMYPTEMSRKRSLVDGIPTTYSNAEQSASYPHRPPTLRLESRRQSISVDDVARRSSGANGGSEASSPDSNLLRVQATLPGRRHSDNTIQPPRILIAPSSPDGSYTPAGVQQRRHSSVCPQDVRFQFSTTKISPSPIQTTPNMGMDFLSSGRSNMRRYSAAALYASSGVPASCNSRGPSPAGSASSLLQQIGSGVQSLFGK</sequence>
<dbReference type="GO" id="GO:0004672">
    <property type="term" value="F:protein kinase activity"/>
    <property type="evidence" value="ECO:0007669"/>
    <property type="project" value="InterPro"/>
</dbReference>
<dbReference type="GO" id="GO:0005524">
    <property type="term" value="F:ATP binding"/>
    <property type="evidence" value="ECO:0007669"/>
    <property type="project" value="InterPro"/>
</dbReference>
<dbReference type="Gene3D" id="1.10.510.10">
    <property type="entry name" value="Transferase(Phosphotransferase) domain 1"/>
    <property type="match status" value="1"/>
</dbReference>
<name>A0A8T0FNL4_ARGBR</name>
<dbReference type="PANTHER" id="PTHR12984">
    <property type="entry name" value="SCY1-RELATED S/T PROTEIN KINASE-LIKE"/>
    <property type="match status" value="1"/>
</dbReference>
<feature type="repeat" description="HEAT" evidence="2">
    <location>
        <begin position="438"/>
        <end position="476"/>
    </location>
</feature>
<evidence type="ECO:0000313" key="6">
    <source>
        <dbReference type="Proteomes" id="UP000807504"/>
    </source>
</evidence>
<dbReference type="SUPFAM" id="SSF56112">
    <property type="entry name" value="Protein kinase-like (PK-like)"/>
    <property type="match status" value="1"/>
</dbReference>
<dbReference type="EMBL" id="JABXBU010000011">
    <property type="protein sequence ID" value="KAF8790363.1"/>
    <property type="molecule type" value="Genomic_DNA"/>
</dbReference>
<dbReference type="InterPro" id="IPR000719">
    <property type="entry name" value="Prot_kinase_dom"/>
</dbReference>
<dbReference type="Pfam" id="PF00069">
    <property type="entry name" value="Pkinase"/>
    <property type="match status" value="1"/>
</dbReference>
<dbReference type="InterPro" id="IPR011989">
    <property type="entry name" value="ARM-like"/>
</dbReference>
<dbReference type="OMA" id="MPKMTQP"/>
<organism evidence="5 6">
    <name type="scientific">Argiope bruennichi</name>
    <name type="common">Wasp spider</name>
    <name type="synonym">Aranea bruennichi</name>
    <dbReference type="NCBI Taxonomy" id="94029"/>
    <lineage>
        <taxon>Eukaryota</taxon>
        <taxon>Metazoa</taxon>
        <taxon>Ecdysozoa</taxon>
        <taxon>Arthropoda</taxon>
        <taxon>Chelicerata</taxon>
        <taxon>Arachnida</taxon>
        <taxon>Araneae</taxon>
        <taxon>Araneomorphae</taxon>
        <taxon>Entelegynae</taxon>
        <taxon>Araneoidea</taxon>
        <taxon>Araneidae</taxon>
        <taxon>Argiope</taxon>
    </lineage>
</organism>
<evidence type="ECO:0000259" key="4">
    <source>
        <dbReference type="PROSITE" id="PS50011"/>
    </source>
</evidence>
<dbReference type="Proteomes" id="UP000807504">
    <property type="component" value="Unassembled WGS sequence"/>
</dbReference>
<reference evidence="5" key="2">
    <citation type="submission" date="2020-06" db="EMBL/GenBank/DDBJ databases">
        <authorList>
            <person name="Sheffer M."/>
        </authorList>
    </citation>
    <scope>NUCLEOTIDE SEQUENCE</scope>
</reference>
<dbReference type="InterPro" id="IPR021133">
    <property type="entry name" value="HEAT_type_2"/>
</dbReference>
<dbReference type="Gene3D" id="3.30.200.20">
    <property type="entry name" value="Phosphorylase Kinase, domain 1"/>
    <property type="match status" value="1"/>
</dbReference>
<dbReference type="SUPFAM" id="SSF48371">
    <property type="entry name" value="ARM repeat"/>
    <property type="match status" value="1"/>
</dbReference>
<evidence type="ECO:0000256" key="2">
    <source>
        <dbReference type="PROSITE-ProRule" id="PRU00103"/>
    </source>
</evidence>
<evidence type="ECO:0000256" key="1">
    <source>
        <dbReference type="ARBA" id="ARBA00038349"/>
    </source>
</evidence>
<comment type="similarity">
    <text evidence="1">Belongs to the protein kinase superfamily.</text>
</comment>
<dbReference type="InterPro" id="IPR051177">
    <property type="entry name" value="CIK-Related_Protein"/>
</dbReference>
<dbReference type="SMART" id="SM00220">
    <property type="entry name" value="S_TKc"/>
    <property type="match status" value="1"/>
</dbReference>
<dbReference type="Gene3D" id="1.25.10.10">
    <property type="entry name" value="Leucine-rich Repeat Variant"/>
    <property type="match status" value="1"/>
</dbReference>
<proteinExistence type="inferred from homology"/>
<reference evidence="5" key="1">
    <citation type="journal article" date="2020" name="bioRxiv">
        <title>Chromosome-level reference genome of the European wasp spider Argiope bruennichi: a resource for studies on range expansion and evolutionary adaptation.</title>
        <authorList>
            <person name="Sheffer M.M."/>
            <person name="Hoppe A."/>
            <person name="Krehenwinkel H."/>
            <person name="Uhl G."/>
            <person name="Kuss A.W."/>
            <person name="Jensen L."/>
            <person name="Jensen C."/>
            <person name="Gillespie R.G."/>
            <person name="Hoff K.J."/>
            <person name="Prost S."/>
        </authorList>
    </citation>
    <scope>NUCLEOTIDE SEQUENCE</scope>
</reference>
<dbReference type="PROSITE" id="PS50011">
    <property type="entry name" value="PROTEIN_KINASE_DOM"/>
    <property type="match status" value="1"/>
</dbReference>
<keyword evidence="6" id="KW-1185">Reference proteome</keyword>
<gene>
    <name evidence="5" type="ORF">HNY73_005392</name>
</gene>
<dbReference type="InterPro" id="IPR016024">
    <property type="entry name" value="ARM-type_fold"/>
</dbReference>
<dbReference type="AlphaFoldDB" id="A0A8T0FNL4"/>
<dbReference type="PANTHER" id="PTHR12984:SF16">
    <property type="entry name" value="BLACK MATCH, ISOFORM H"/>
    <property type="match status" value="1"/>
</dbReference>
<feature type="domain" description="Protein kinase" evidence="4">
    <location>
        <begin position="22"/>
        <end position="316"/>
    </location>
</feature>
<protein>
    <submittedName>
        <fullName evidence="5">SCY1-like protein 2 like protein</fullName>
    </submittedName>
</protein>
<accession>A0A8T0FNL4</accession>
<dbReference type="OrthoDB" id="79687at2759"/>
<feature type="compositionally biased region" description="Low complexity" evidence="3">
    <location>
        <begin position="667"/>
        <end position="679"/>
    </location>
</feature>
<evidence type="ECO:0000256" key="3">
    <source>
        <dbReference type="SAM" id="MobiDB-lite"/>
    </source>
</evidence>
<dbReference type="CDD" id="cd14011">
    <property type="entry name" value="PK_SCY1_like"/>
    <property type="match status" value="1"/>
</dbReference>